<dbReference type="PROSITE" id="PS00028">
    <property type="entry name" value="ZINC_FINGER_C2H2_1"/>
    <property type="match status" value="1"/>
</dbReference>
<evidence type="ECO:0000313" key="4">
    <source>
        <dbReference type="Proteomes" id="UP000216409"/>
    </source>
</evidence>
<gene>
    <name evidence="3" type="ORF">DJ83_12860</name>
</gene>
<dbReference type="Proteomes" id="UP000216409">
    <property type="component" value="Unassembled WGS sequence"/>
</dbReference>
<sequence length="387" mass="43982">MRAHERSGVRMEIEGDYTCDICGESFDRNVDIAGHMRAHQRSIPAETIIDELQRVAEEKGRPPKESELGEEAEFTEGAVSSTFGSWSEGLEAAGLEPRTNGYTDTEVIEELQRVATQLGHSPSRNEWEEHGNISGRAVQAHFGSWNEGLRAAGLEATAQQPATEEDVLEAIQNLATELGRPPTAQEMEQQGAWSVKVAQRHFGTWNTALREAGFEPISRKDVPEDELIAELRRLRDELGHVPSSTEMYEHGQFTMYLYLDRFGSWKQAVEAAGMEYRGHPSGPDHPLWKGGYGDISYGPNWYKQRKRALERDGFECQMPGCSIDRETHRERWDRDLNVHHITPLGTFIDADGVLDYERSNRLENLITLCQRHHMLWEEFAPLQPDIR</sequence>
<reference evidence="3 4" key="1">
    <citation type="journal article" date="2014" name="Front. Microbiol.">
        <title>Population and genomic analysis of the genus Halorubrum.</title>
        <authorList>
            <person name="Fullmer M.S."/>
            <person name="Soucy S.M."/>
            <person name="Swithers K.S."/>
            <person name="Makkay A.M."/>
            <person name="Wheeler R."/>
            <person name="Ventosa A."/>
            <person name="Gogarten J.P."/>
            <person name="Papke R.T."/>
        </authorList>
    </citation>
    <scope>NUCLEOTIDE SEQUENCE [LARGE SCALE GENOMIC DNA]</scope>
    <source>
        <strain evidence="3 4">LD3</strain>
    </source>
</reference>
<dbReference type="InterPro" id="IPR041025">
    <property type="entry name" value="HNH_repeat"/>
</dbReference>
<dbReference type="EMBL" id="NHOW01000147">
    <property type="protein sequence ID" value="OYR59518.1"/>
    <property type="molecule type" value="Genomic_DNA"/>
</dbReference>
<dbReference type="InterPro" id="IPR003615">
    <property type="entry name" value="HNH_nuc"/>
</dbReference>
<dbReference type="InterPro" id="IPR036236">
    <property type="entry name" value="Znf_C2H2_sf"/>
</dbReference>
<feature type="compositionally biased region" description="Basic and acidic residues" evidence="1">
    <location>
        <begin position="57"/>
        <end position="67"/>
    </location>
</feature>
<accession>A0A256ISI9</accession>
<comment type="caution">
    <text evidence="3">The sequence shown here is derived from an EMBL/GenBank/DDBJ whole genome shotgun (WGS) entry which is preliminary data.</text>
</comment>
<evidence type="ECO:0000313" key="3">
    <source>
        <dbReference type="EMBL" id="OYR59518.1"/>
    </source>
</evidence>
<dbReference type="AlphaFoldDB" id="A0A256ISI9"/>
<dbReference type="SUPFAM" id="SSF57667">
    <property type="entry name" value="beta-beta-alpha zinc fingers"/>
    <property type="match status" value="1"/>
</dbReference>
<dbReference type="CDD" id="cd00085">
    <property type="entry name" value="HNHc"/>
    <property type="match status" value="1"/>
</dbReference>
<dbReference type="PROSITE" id="PS50157">
    <property type="entry name" value="ZINC_FINGER_C2H2_2"/>
    <property type="match status" value="1"/>
</dbReference>
<feature type="domain" description="C2H2-type" evidence="2">
    <location>
        <begin position="17"/>
        <end position="44"/>
    </location>
</feature>
<organism evidence="3 4">
    <name type="scientific">Halorubrum ezzemoulense</name>
    <name type="common">Halorubrum chaoviator</name>
    <dbReference type="NCBI Taxonomy" id="337243"/>
    <lineage>
        <taxon>Archaea</taxon>
        <taxon>Methanobacteriati</taxon>
        <taxon>Methanobacteriota</taxon>
        <taxon>Stenosarchaea group</taxon>
        <taxon>Halobacteria</taxon>
        <taxon>Halobacteriales</taxon>
        <taxon>Haloferacaceae</taxon>
        <taxon>Halorubrum</taxon>
    </lineage>
</organism>
<proteinExistence type="predicted"/>
<dbReference type="InterPro" id="IPR013087">
    <property type="entry name" value="Znf_C2H2_type"/>
</dbReference>
<dbReference type="SMART" id="SM00507">
    <property type="entry name" value="HNHc"/>
    <property type="match status" value="1"/>
</dbReference>
<evidence type="ECO:0000259" key="2">
    <source>
        <dbReference type="PROSITE" id="PS50157"/>
    </source>
</evidence>
<name>A0A256ISI9_HALEZ</name>
<evidence type="ECO:0000256" key="1">
    <source>
        <dbReference type="SAM" id="MobiDB-lite"/>
    </source>
</evidence>
<dbReference type="Pfam" id="PF18780">
    <property type="entry name" value="HNH_repeat"/>
    <property type="match status" value="4"/>
</dbReference>
<feature type="region of interest" description="Disordered" evidence="1">
    <location>
        <begin position="57"/>
        <end position="78"/>
    </location>
</feature>
<protein>
    <recommendedName>
        <fullName evidence="2">C2H2-type domain-containing protein</fullName>
    </recommendedName>
</protein>